<organism evidence="4 5">
    <name type="scientific">Catenulispora acidiphila (strain DSM 44928 / JCM 14897 / NBRC 102108 / NRRL B-24433 / ID139908)</name>
    <dbReference type="NCBI Taxonomy" id="479433"/>
    <lineage>
        <taxon>Bacteria</taxon>
        <taxon>Bacillati</taxon>
        <taxon>Actinomycetota</taxon>
        <taxon>Actinomycetes</taxon>
        <taxon>Catenulisporales</taxon>
        <taxon>Catenulisporaceae</taxon>
        <taxon>Catenulispora</taxon>
    </lineage>
</organism>
<dbReference type="Proteomes" id="UP000000851">
    <property type="component" value="Chromosome"/>
</dbReference>
<evidence type="ECO:0000313" key="5">
    <source>
        <dbReference type="Proteomes" id="UP000000851"/>
    </source>
</evidence>
<dbReference type="PANTHER" id="PTHR44858:SF1">
    <property type="entry name" value="UDP-N-ACETYLGLUCOSAMINE--PEPTIDE N-ACETYLGLUCOSAMINYLTRANSFERASE SPINDLY-RELATED"/>
    <property type="match status" value="1"/>
</dbReference>
<dbReference type="SUPFAM" id="SSF48452">
    <property type="entry name" value="TPR-like"/>
    <property type="match status" value="3"/>
</dbReference>
<evidence type="ECO:0000256" key="3">
    <source>
        <dbReference type="PROSITE-ProRule" id="PRU00339"/>
    </source>
</evidence>
<dbReference type="OrthoDB" id="4522719at2"/>
<dbReference type="STRING" id="479433.Caci_2075"/>
<dbReference type="Pfam" id="PF13432">
    <property type="entry name" value="TPR_16"/>
    <property type="match status" value="1"/>
</dbReference>
<proteinExistence type="predicted"/>
<dbReference type="HOGENOM" id="CLU_444601_0_0_11"/>
<dbReference type="Pfam" id="PF14559">
    <property type="entry name" value="TPR_19"/>
    <property type="match status" value="1"/>
</dbReference>
<dbReference type="InParanoid" id="C7QG17"/>
<dbReference type="RefSeq" id="WP_012786287.1">
    <property type="nucleotide sequence ID" value="NC_013131.1"/>
</dbReference>
<feature type="repeat" description="TPR" evidence="3">
    <location>
        <begin position="178"/>
        <end position="211"/>
    </location>
</feature>
<reference evidence="4 5" key="1">
    <citation type="journal article" date="2009" name="Stand. Genomic Sci.">
        <title>Complete genome sequence of Catenulispora acidiphila type strain (ID 139908).</title>
        <authorList>
            <person name="Copeland A."/>
            <person name="Lapidus A."/>
            <person name="Glavina Del Rio T."/>
            <person name="Nolan M."/>
            <person name="Lucas S."/>
            <person name="Chen F."/>
            <person name="Tice H."/>
            <person name="Cheng J.F."/>
            <person name="Bruce D."/>
            <person name="Goodwin L."/>
            <person name="Pitluck S."/>
            <person name="Mikhailova N."/>
            <person name="Pati A."/>
            <person name="Ivanova N."/>
            <person name="Mavromatis K."/>
            <person name="Chen A."/>
            <person name="Palaniappan K."/>
            <person name="Chain P."/>
            <person name="Land M."/>
            <person name="Hauser L."/>
            <person name="Chang Y.J."/>
            <person name="Jeffries C.D."/>
            <person name="Chertkov O."/>
            <person name="Brettin T."/>
            <person name="Detter J.C."/>
            <person name="Han C."/>
            <person name="Ali Z."/>
            <person name="Tindall B.J."/>
            <person name="Goker M."/>
            <person name="Bristow J."/>
            <person name="Eisen J.A."/>
            <person name="Markowitz V."/>
            <person name="Hugenholtz P."/>
            <person name="Kyrpides N.C."/>
            <person name="Klenk H.P."/>
        </authorList>
    </citation>
    <scope>NUCLEOTIDE SEQUENCE [LARGE SCALE GENOMIC DNA]</scope>
    <source>
        <strain evidence="5">DSM 44928 / JCM 14897 / NBRC 102108 / NRRL B-24433 / ID139908</strain>
    </source>
</reference>
<keyword evidence="5" id="KW-1185">Reference proteome</keyword>
<dbReference type="InterPro" id="IPR011990">
    <property type="entry name" value="TPR-like_helical_dom_sf"/>
</dbReference>
<dbReference type="InterPro" id="IPR013105">
    <property type="entry name" value="TPR_2"/>
</dbReference>
<dbReference type="EMBL" id="CP001700">
    <property type="protein sequence ID" value="ACU70994.1"/>
    <property type="molecule type" value="Genomic_DNA"/>
</dbReference>
<dbReference type="InterPro" id="IPR019734">
    <property type="entry name" value="TPR_rpt"/>
</dbReference>
<dbReference type="KEGG" id="cai:Caci_2075"/>
<dbReference type="SMART" id="SM00028">
    <property type="entry name" value="TPR"/>
    <property type="match status" value="9"/>
</dbReference>
<evidence type="ECO:0000256" key="2">
    <source>
        <dbReference type="ARBA" id="ARBA00022803"/>
    </source>
</evidence>
<dbReference type="Pfam" id="PF07719">
    <property type="entry name" value="TPR_2"/>
    <property type="match status" value="1"/>
</dbReference>
<keyword evidence="1" id="KW-0677">Repeat</keyword>
<dbReference type="Pfam" id="PF13181">
    <property type="entry name" value="TPR_8"/>
    <property type="match status" value="1"/>
</dbReference>
<keyword evidence="2 3" id="KW-0802">TPR repeat</keyword>
<sequence>MADEESLRTAVERAAALIQLDRHAEAEPMLRTVLAADPEHFGALANLAWLLDLADRRPEALETARLLIAHWPQDTEGFYRAALIHKQEQDYDEALELLTRALEIAPDEGRVLRLYAQVVGRFPDRRAEALAAADRAIEVDPQVGESFQTRAMVLVDDYRWREAEVAMEQALQLEPTDTGLLIQAGIVKLRLGAIERAREAFTSALRLKPRPYRVREVLDTLETQGLPAPLLDVYTLGCQALDIPDLGTPGTAGTDAQLLRDQARVAASMWRAAVYNHAWSKDSRDRCRELVAAMLEADPTLVPARILAAEIASDDDRYEDLLALAMPLIAEGEATRALFRWTVYALEELERLDEALELATEGRRRFPDSSEAVSLQGRILAEMDRHDEAVAAAKDAVELAGDDLGALTSAANIYKRLDMNDEAKEAYKAILRVSPTQSTTLFQLGSLYMLAYQDHRAAERLIQRIELPDVGGDRTAVLAQIRFQLGKWDQALADFETALATPMRAPITVPGIIIGLQLFGPPKRFQPLLDKCVEIHAAEPAEPVTTEKLSLAAFTLIKYGALPEAAEVLHQILEMDPENYEATIMAQVVADPDEPEHAEALAMVYVEDAHDEEL</sequence>
<gene>
    <name evidence="4" type="ordered locus">Caci_2075</name>
</gene>
<dbReference type="eggNOG" id="COG0457">
    <property type="taxonomic scope" value="Bacteria"/>
</dbReference>
<name>C7QG17_CATAD</name>
<dbReference type="PROSITE" id="PS50293">
    <property type="entry name" value="TPR_REGION"/>
    <property type="match status" value="1"/>
</dbReference>
<accession>C7QG17</accession>
<evidence type="ECO:0000256" key="1">
    <source>
        <dbReference type="ARBA" id="ARBA00022737"/>
    </source>
</evidence>
<feature type="repeat" description="TPR" evidence="3">
    <location>
        <begin position="75"/>
        <end position="108"/>
    </location>
</feature>
<dbReference type="PANTHER" id="PTHR44858">
    <property type="entry name" value="TETRATRICOPEPTIDE REPEAT PROTEIN 6"/>
    <property type="match status" value="1"/>
</dbReference>
<protein>
    <submittedName>
        <fullName evidence="4">Tetratricopeptide TPR_2 repeat protein</fullName>
    </submittedName>
</protein>
<evidence type="ECO:0000313" key="4">
    <source>
        <dbReference type="EMBL" id="ACU70994.1"/>
    </source>
</evidence>
<dbReference type="InterPro" id="IPR050498">
    <property type="entry name" value="Ycf3"/>
</dbReference>
<dbReference type="Gene3D" id="1.25.40.10">
    <property type="entry name" value="Tetratricopeptide repeat domain"/>
    <property type="match status" value="3"/>
</dbReference>
<dbReference type="PROSITE" id="PS50005">
    <property type="entry name" value="TPR"/>
    <property type="match status" value="2"/>
</dbReference>
<dbReference type="AlphaFoldDB" id="C7QG17"/>